<dbReference type="InterPro" id="IPR011042">
    <property type="entry name" value="6-blade_b-propeller_TolB-like"/>
</dbReference>
<keyword evidence="3" id="KW-1185">Reference proteome</keyword>
<reference evidence="3" key="1">
    <citation type="journal article" date="2019" name="Int. J. Syst. Evol. Microbiol.">
        <title>The Global Catalogue of Microorganisms (GCM) 10K type strain sequencing project: providing services to taxonomists for standard genome sequencing and annotation.</title>
        <authorList>
            <consortium name="The Broad Institute Genomics Platform"/>
            <consortium name="The Broad Institute Genome Sequencing Center for Infectious Disease"/>
            <person name="Wu L."/>
            <person name="Ma J."/>
        </authorList>
    </citation>
    <scope>NUCLEOTIDE SEQUENCE [LARGE SCALE GENOMIC DNA]</scope>
    <source>
        <strain evidence="3">JCM 17326</strain>
    </source>
</reference>
<dbReference type="SUPFAM" id="SSF82171">
    <property type="entry name" value="DPP6 N-terminal domain-like"/>
    <property type="match status" value="1"/>
</dbReference>
<evidence type="ECO:0000256" key="1">
    <source>
        <dbReference type="SAM" id="SignalP"/>
    </source>
</evidence>
<proteinExistence type="predicted"/>
<dbReference type="Pfam" id="PF07676">
    <property type="entry name" value="PD40"/>
    <property type="match status" value="1"/>
</dbReference>
<name>A0ABP6ZYR9_9ACTN</name>
<feature type="signal peptide" evidence="1">
    <location>
        <begin position="1"/>
        <end position="28"/>
    </location>
</feature>
<dbReference type="Gene3D" id="2.120.10.30">
    <property type="entry name" value="TolB, C-terminal domain"/>
    <property type="match status" value="1"/>
</dbReference>
<protein>
    <recommendedName>
        <fullName evidence="4">S9 family peptidase</fullName>
    </recommendedName>
</protein>
<organism evidence="2 3">
    <name type="scientific">Nonomuraea rosea</name>
    <dbReference type="NCBI Taxonomy" id="638574"/>
    <lineage>
        <taxon>Bacteria</taxon>
        <taxon>Bacillati</taxon>
        <taxon>Actinomycetota</taxon>
        <taxon>Actinomycetes</taxon>
        <taxon>Streptosporangiales</taxon>
        <taxon>Streptosporangiaceae</taxon>
        <taxon>Nonomuraea</taxon>
    </lineage>
</organism>
<dbReference type="Proteomes" id="UP001500630">
    <property type="component" value="Unassembled WGS sequence"/>
</dbReference>
<evidence type="ECO:0000313" key="3">
    <source>
        <dbReference type="Proteomes" id="UP001500630"/>
    </source>
</evidence>
<sequence>MAVMVLGRAFRLAAAGLAVALASGGSTSALVKPAPVLTEATATRITLQEKAGFLYEHPSDPVRLTAYRVEDDPSHDDKTLRPRSYARWDSTFTKVAEGDQVATVSPDSDRLAVIDEMPFRRNAAPVVRVTDRITGETHSVPVGLAAWQGLSDPRWSPDGRRLLFTTRDHARGTESPVTVGFVIVDVATRRASIVRTFTPDEDEDPDGSYRWSPDGTSVATIWHHDLKFRDLSGRPIRVIPGVAQEAGLLEFSPTGQSFITSCDIGDMTPQPCVRLLSTGERLAIAHLNRDPGDRYVAVVGWYDNDRLVAERREGRTYTVFVQDLSGKDVKVLARISLGSPEHQVRVHYSRR</sequence>
<dbReference type="InterPro" id="IPR011659">
    <property type="entry name" value="WD40"/>
</dbReference>
<evidence type="ECO:0008006" key="4">
    <source>
        <dbReference type="Google" id="ProtNLM"/>
    </source>
</evidence>
<gene>
    <name evidence="2" type="ORF">GCM10022419_130320</name>
</gene>
<feature type="chain" id="PRO_5045116907" description="S9 family peptidase" evidence="1">
    <location>
        <begin position="29"/>
        <end position="351"/>
    </location>
</feature>
<evidence type="ECO:0000313" key="2">
    <source>
        <dbReference type="EMBL" id="GAA3622547.1"/>
    </source>
</evidence>
<keyword evidence="1" id="KW-0732">Signal</keyword>
<dbReference type="EMBL" id="BAABDQ010000067">
    <property type="protein sequence ID" value="GAA3622547.1"/>
    <property type="molecule type" value="Genomic_DNA"/>
</dbReference>
<dbReference type="RefSeq" id="WP_345579690.1">
    <property type="nucleotide sequence ID" value="NZ_BAABDQ010000067.1"/>
</dbReference>
<accession>A0ABP6ZYR9</accession>
<comment type="caution">
    <text evidence="2">The sequence shown here is derived from an EMBL/GenBank/DDBJ whole genome shotgun (WGS) entry which is preliminary data.</text>
</comment>